<keyword evidence="1" id="KW-0732">Signal</keyword>
<dbReference type="Gene3D" id="1.10.1130.10">
    <property type="entry name" value="Flavocytochrome C3, Chain A"/>
    <property type="match status" value="2"/>
</dbReference>
<organism evidence="3 4">
    <name type="scientific">Neorhodopirellula lusitana</name>
    <dbReference type="NCBI Taxonomy" id="445327"/>
    <lineage>
        <taxon>Bacteria</taxon>
        <taxon>Pseudomonadati</taxon>
        <taxon>Planctomycetota</taxon>
        <taxon>Planctomycetia</taxon>
        <taxon>Pirellulales</taxon>
        <taxon>Pirellulaceae</taxon>
        <taxon>Neorhodopirellula</taxon>
    </lineage>
</organism>
<dbReference type="PANTHER" id="PTHR35038">
    <property type="entry name" value="DISSIMILATORY SULFITE REDUCTASE SIRA"/>
    <property type="match status" value="1"/>
</dbReference>
<proteinExistence type="predicted"/>
<gene>
    <name evidence="3" type="ORF">SAMN06265222_104205</name>
</gene>
<accession>A0ABY1PZN9</accession>
<comment type="caution">
    <text evidence="3">The sequence shown here is derived from an EMBL/GenBank/DDBJ whole genome shotgun (WGS) entry which is preliminary data.</text>
</comment>
<sequence length="657" mass="73702">MTRESFVVLGWVALAFAIGCSKSTPSANRDEQASRTSDWIGSSSSEEPAPRTHLVSAIPTQVLADGYIGSEACQECHAEQHQSWHVSYHRTMTQPILPSTAPEAIEGGPVTVLGKTYRFRRDGDEYFVGVSDSSNDSDSKESDQDHRLVMMTGSHHMHVFWYESEIEKNPNMLPIVFLIEQKRWIPRRSSLLNPPESESLKFPSEDGRWNDVCFQCHATHSRRDVQDRNNARHQVHSQLVPLGRNTEVAEFGISCEACHGPGQGHRMVHQSTGELAMKVVDEIVDPMKLDDSVRSDMCAPCHSVGDIVLDSRDMIESFNSHGLDFRPGESIQASELYCVVRASPGHLDDPALARWMEAPGQSLSDNFWPDGQVRVSGRAYSGMIESSCAQNGKMTCLSCHTMHQQDVSLQTQWKDDQLKPGMEQDAACIQCHQDYERLGAQHTHHPIESSGSRCVNCHMPHTVYGLLKSIRSHTISSPSVASVIETTRPSACNLCHLDHTLKETSHHLAEWYGHSQPDLTEEESTIALSVLQLLKGDAAQRALQVTALERREAQQVSGTDWMVPYLLIGMLDEYDAIRFIAERAYRSVPDAQSFEFDFIAPMPLRTALISNQLQQVQKTQVFKRNPALLINELGKIETQRVSSLMQNRNQRRVILQE</sequence>
<dbReference type="InterPro" id="IPR051829">
    <property type="entry name" value="Multiheme_Cytochr_ET"/>
</dbReference>
<evidence type="ECO:0000256" key="2">
    <source>
        <dbReference type="SAM" id="MobiDB-lite"/>
    </source>
</evidence>
<dbReference type="PROSITE" id="PS51257">
    <property type="entry name" value="PROKAR_LIPOPROTEIN"/>
    <property type="match status" value="1"/>
</dbReference>
<dbReference type="InterPro" id="IPR036280">
    <property type="entry name" value="Multihaem_cyt_sf"/>
</dbReference>
<name>A0ABY1PZN9_9BACT</name>
<evidence type="ECO:0000313" key="3">
    <source>
        <dbReference type="EMBL" id="SMP54109.1"/>
    </source>
</evidence>
<dbReference type="EMBL" id="FXUG01000004">
    <property type="protein sequence ID" value="SMP54109.1"/>
    <property type="molecule type" value="Genomic_DNA"/>
</dbReference>
<feature type="region of interest" description="Disordered" evidence="2">
    <location>
        <begin position="23"/>
        <end position="53"/>
    </location>
</feature>
<evidence type="ECO:0000313" key="4">
    <source>
        <dbReference type="Proteomes" id="UP001158067"/>
    </source>
</evidence>
<dbReference type="Proteomes" id="UP001158067">
    <property type="component" value="Unassembled WGS sequence"/>
</dbReference>
<protein>
    <submittedName>
        <fullName evidence="3">Uncharacterized protein</fullName>
    </submittedName>
</protein>
<keyword evidence="4" id="KW-1185">Reference proteome</keyword>
<evidence type="ECO:0000256" key="1">
    <source>
        <dbReference type="ARBA" id="ARBA00022729"/>
    </source>
</evidence>
<dbReference type="SUPFAM" id="SSF48695">
    <property type="entry name" value="Multiheme cytochromes"/>
    <property type="match status" value="1"/>
</dbReference>
<reference evidence="3 4" key="1">
    <citation type="submission" date="2017-05" db="EMBL/GenBank/DDBJ databases">
        <authorList>
            <person name="Varghese N."/>
            <person name="Submissions S."/>
        </authorList>
    </citation>
    <scope>NUCLEOTIDE SEQUENCE [LARGE SCALE GENOMIC DNA]</scope>
    <source>
        <strain evidence="3 4">DSM 25457</strain>
    </source>
</reference>
<feature type="compositionally biased region" description="Polar residues" evidence="2">
    <location>
        <begin position="34"/>
        <end position="46"/>
    </location>
</feature>
<dbReference type="PANTHER" id="PTHR35038:SF8">
    <property type="entry name" value="C-TYPE POLYHEME CYTOCHROME OMCC"/>
    <property type="match status" value="1"/>
</dbReference>